<organism evidence="3 4">
    <name type="scientific">Puniceicoccus vermicola</name>
    <dbReference type="NCBI Taxonomy" id="388746"/>
    <lineage>
        <taxon>Bacteria</taxon>
        <taxon>Pseudomonadati</taxon>
        <taxon>Verrucomicrobiota</taxon>
        <taxon>Opitutia</taxon>
        <taxon>Puniceicoccales</taxon>
        <taxon>Puniceicoccaceae</taxon>
        <taxon>Puniceicoccus</taxon>
    </lineage>
</organism>
<proteinExistence type="predicted"/>
<name>A0A7X1B0Y6_9BACT</name>
<dbReference type="Proteomes" id="UP000525652">
    <property type="component" value="Unassembled WGS sequence"/>
</dbReference>
<feature type="region of interest" description="Disordered" evidence="1">
    <location>
        <begin position="192"/>
        <end position="211"/>
    </location>
</feature>
<sequence length="211" mass="23888">MKQNENTERRFRIALDCRNSEIDLFWRRSSHYWLFVGASLVAYGALKSQGAGYAFVVASFGLVSSAAWMVSTVGSKWWIENWEKKLRKEAEGLDIQDLFIPEQSIGERSGFIDCLVPITRYSPSRPAVLVAIFSTILWAVIFFSEAFWGADLLEDSVGSLSPNSKICIAIFTGLAVFLFFFFRGKDPRWVEQNDTDNPVNSPGNPKNHKED</sequence>
<feature type="compositionally biased region" description="Polar residues" evidence="1">
    <location>
        <begin position="195"/>
        <end position="204"/>
    </location>
</feature>
<dbReference type="AlphaFoldDB" id="A0A7X1B0Y6"/>
<dbReference type="RefSeq" id="WP_185694176.1">
    <property type="nucleotide sequence ID" value="NZ_JACHVA010000127.1"/>
</dbReference>
<dbReference type="InterPro" id="IPR056918">
    <property type="entry name" value="8xMP"/>
</dbReference>
<evidence type="ECO:0000313" key="3">
    <source>
        <dbReference type="EMBL" id="MBC2603552.1"/>
    </source>
</evidence>
<accession>A0A7X1B0Y6</accession>
<feature type="transmembrane region" description="Helical" evidence="2">
    <location>
        <begin position="162"/>
        <end position="182"/>
    </location>
</feature>
<feature type="transmembrane region" description="Helical" evidence="2">
    <location>
        <begin position="127"/>
        <end position="150"/>
    </location>
</feature>
<dbReference type="Pfam" id="PF24838">
    <property type="entry name" value="8xMP"/>
    <property type="match status" value="1"/>
</dbReference>
<keyword evidence="4" id="KW-1185">Reference proteome</keyword>
<feature type="transmembrane region" description="Helical" evidence="2">
    <location>
        <begin position="30"/>
        <end position="46"/>
    </location>
</feature>
<reference evidence="3 4" key="1">
    <citation type="submission" date="2020-07" db="EMBL/GenBank/DDBJ databases">
        <authorList>
            <person name="Feng X."/>
        </authorList>
    </citation>
    <scope>NUCLEOTIDE SEQUENCE [LARGE SCALE GENOMIC DNA]</scope>
    <source>
        <strain evidence="3 4">JCM14086</strain>
    </source>
</reference>
<keyword evidence="2" id="KW-0472">Membrane</keyword>
<keyword evidence="2" id="KW-1133">Transmembrane helix</keyword>
<keyword evidence="2" id="KW-0812">Transmembrane</keyword>
<comment type="caution">
    <text evidence="3">The sequence shown here is derived from an EMBL/GenBank/DDBJ whole genome shotgun (WGS) entry which is preliminary data.</text>
</comment>
<evidence type="ECO:0000256" key="2">
    <source>
        <dbReference type="SAM" id="Phobius"/>
    </source>
</evidence>
<dbReference type="EMBL" id="JACHVA010000127">
    <property type="protein sequence ID" value="MBC2603552.1"/>
    <property type="molecule type" value="Genomic_DNA"/>
</dbReference>
<gene>
    <name evidence="3" type="ORF">H5P30_17360</name>
</gene>
<evidence type="ECO:0000256" key="1">
    <source>
        <dbReference type="SAM" id="MobiDB-lite"/>
    </source>
</evidence>
<protein>
    <submittedName>
        <fullName evidence="3">Uncharacterized protein</fullName>
    </submittedName>
</protein>
<evidence type="ECO:0000313" key="4">
    <source>
        <dbReference type="Proteomes" id="UP000525652"/>
    </source>
</evidence>
<feature type="transmembrane region" description="Helical" evidence="2">
    <location>
        <begin position="52"/>
        <end position="79"/>
    </location>
</feature>